<sequence length="75" mass="8365">MVRSVRQQRPADPAPSQGPPESRRSLTHPRTTTSRHLRDPDLHRGRPPGSASVFFCSCLALHRYFHSAASFLGKS</sequence>
<organism evidence="2 3">
    <name type="scientific">Colletotrichum asianum</name>
    <dbReference type="NCBI Taxonomy" id="702518"/>
    <lineage>
        <taxon>Eukaryota</taxon>
        <taxon>Fungi</taxon>
        <taxon>Dikarya</taxon>
        <taxon>Ascomycota</taxon>
        <taxon>Pezizomycotina</taxon>
        <taxon>Sordariomycetes</taxon>
        <taxon>Hypocreomycetidae</taxon>
        <taxon>Glomerellales</taxon>
        <taxon>Glomerellaceae</taxon>
        <taxon>Colletotrichum</taxon>
        <taxon>Colletotrichum gloeosporioides species complex</taxon>
    </lineage>
</organism>
<evidence type="ECO:0000313" key="3">
    <source>
        <dbReference type="Proteomes" id="UP000434172"/>
    </source>
</evidence>
<dbReference type="EMBL" id="WOWK01000012">
    <property type="protein sequence ID" value="KAF0329328.1"/>
    <property type="molecule type" value="Genomic_DNA"/>
</dbReference>
<protein>
    <submittedName>
        <fullName evidence="2">Uncharacterized protein</fullName>
    </submittedName>
</protein>
<evidence type="ECO:0000256" key="1">
    <source>
        <dbReference type="SAM" id="MobiDB-lite"/>
    </source>
</evidence>
<accession>A0A8H3WRL7</accession>
<name>A0A8H3WRL7_9PEZI</name>
<gene>
    <name evidence="2" type="ORF">GQ607_003277</name>
</gene>
<comment type="caution">
    <text evidence="2">The sequence shown here is derived from an EMBL/GenBank/DDBJ whole genome shotgun (WGS) entry which is preliminary data.</text>
</comment>
<evidence type="ECO:0000313" key="2">
    <source>
        <dbReference type="EMBL" id="KAF0329328.1"/>
    </source>
</evidence>
<dbReference type="Proteomes" id="UP000434172">
    <property type="component" value="Unassembled WGS sequence"/>
</dbReference>
<feature type="region of interest" description="Disordered" evidence="1">
    <location>
        <begin position="1"/>
        <end position="46"/>
    </location>
</feature>
<proteinExistence type="predicted"/>
<dbReference type="AlphaFoldDB" id="A0A8H3WRL7"/>
<keyword evidence="3" id="KW-1185">Reference proteome</keyword>
<reference evidence="2 3" key="1">
    <citation type="submission" date="2019-12" db="EMBL/GenBank/DDBJ databases">
        <title>A genome sequence resource for the geographically widespread anthracnose pathogen Colletotrichum asianum.</title>
        <authorList>
            <person name="Meng Y."/>
        </authorList>
    </citation>
    <scope>NUCLEOTIDE SEQUENCE [LARGE SCALE GENOMIC DNA]</scope>
    <source>
        <strain evidence="2 3">ICMP 18580</strain>
    </source>
</reference>